<feature type="compositionally biased region" description="Basic and acidic residues" evidence="1">
    <location>
        <begin position="389"/>
        <end position="413"/>
    </location>
</feature>
<feature type="compositionally biased region" description="Basic and acidic residues" evidence="1">
    <location>
        <begin position="203"/>
        <end position="217"/>
    </location>
</feature>
<feature type="region of interest" description="Disordered" evidence="1">
    <location>
        <begin position="1"/>
        <end position="112"/>
    </location>
</feature>
<accession>A0A2V1AB33</accession>
<dbReference type="EMBL" id="PKFP01000002">
    <property type="protein sequence ID" value="PVH14982.1"/>
    <property type="molecule type" value="Genomic_DNA"/>
</dbReference>
<keyword evidence="4" id="KW-1185">Reference proteome</keyword>
<feature type="domain" description="Hpc2-related" evidence="2">
    <location>
        <begin position="413"/>
        <end position="446"/>
    </location>
</feature>
<comment type="caution">
    <text evidence="3">The sequence shown here is derived from an EMBL/GenBank/DDBJ whole genome shotgun (WGS) entry which is preliminary data.</text>
</comment>
<feature type="region of interest" description="Disordered" evidence="1">
    <location>
        <begin position="143"/>
        <end position="294"/>
    </location>
</feature>
<dbReference type="RefSeq" id="XP_025335922.1">
    <property type="nucleotide sequence ID" value="XM_025483687.1"/>
</dbReference>
<protein>
    <recommendedName>
        <fullName evidence="2">Hpc2-related domain-containing protein</fullName>
    </recommendedName>
</protein>
<feature type="compositionally biased region" description="Polar residues" evidence="1">
    <location>
        <begin position="24"/>
        <end position="63"/>
    </location>
</feature>
<feature type="compositionally biased region" description="Basic and acidic residues" evidence="1">
    <location>
        <begin position="265"/>
        <end position="286"/>
    </location>
</feature>
<dbReference type="VEuPathDB" id="FungiDB:CXQ87_005261"/>
<feature type="compositionally biased region" description="Low complexity" evidence="1">
    <location>
        <begin position="160"/>
        <end position="181"/>
    </location>
</feature>
<name>A0A2V1AB33_9ASCO</name>
<dbReference type="InterPro" id="IPR014840">
    <property type="entry name" value="HRD"/>
</dbReference>
<feature type="region of interest" description="Disordered" evidence="1">
    <location>
        <begin position="340"/>
        <end position="413"/>
    </location>
</feature>
<organism evidence="3 4">
    <name type="scientific">Candidozyma duobushaemuli</name>
    <dbReference type="NCBI Taxonomy" id="1231522"/>
    <lineage>
        <taxon>Eukaryota</taxon>
        <taxon>Fungi</taxon>
        <taxon>Dikarya</taxon>
        <taxon>Ascomycota</taxon>
        <taxon>Saccharomycotina</taxon>
        <taxon>Pichiomycetes</taxon>
        <taxon>Metschnikowiaceae</taxon>
        <taxon>Candidozyma</taxon>
    </lineage>
</organism>
<evidence type="ECO:0000313" key="4">
    <source>
        <dbReference type="Proteomes" id="UP000244406"/>
    </source>
</evidence>
<evidence type="ECO:0000259" key="2">
    <source>
        <dbReference type="Pfam" id="PF08729"/>
    </source>
</evidence>
<evidence type="ECO:0000313" key="3">
    <source>
        <dbReference type="EMBL" id="PVH14982.1"/>
    </source>
</evidence>
<feature type="compositionally biased region" description="Polar residues" evidence="1">
    <location>
        <begin position="368"/>
        <end position="385"/>
    </location>
</feature>
<dbReference type="Proteomes" id="UP000244406">
    <property type="component" value="Unassembled WGS sequence"/>
</dbReference>
<proteinExistence type="predicted"/>
<sequence>MSQRNVPISSLLGGGEENAKQEYQYANQSQTPAPHMGSQSPQPLNSASPYRPNPISNLVSDFQAQGELRPNSAQKPIVIDDERSSPPEIVVVDDNERASRSPVPLAPSYRRPSPLAYKLNTMGDNPGAVSDYIKNFQSNFKVGSTEPIDSSTIQWRAGGPSKTSINSIINSEESNASSAPAPEKKKRASSAKTDSAAKKAKTEKKTAKGDVKAEPKKPGPKSKKKTPEIAIAPADKPSIHPTATADKAKTKSQPVKLEKPAVMSLKKEEQSDDSKNSPHEDKKDKSAAPPPIIALNIPLLDPKAPMPGQAEVVVNVLKLAEEKYGWNTIHPNAKSAIDLMDEMLDDEDEGADEDDDDELQVVDEKGNTLAQNEKNNAQTEKSNAQSKKKNNDELTEEQRARQHETRMNRKVGKYDYEDPFIDDEELQWEEEITTTKEGFFVYWGPLVEDRATTSTTKKGAAKGKK</sequence>
<feature type="compositionally biased region" description="Acidic residues" evidence="1">
    <location>
        <begin position="340"/>
        <end position="361"/>
    </location>
</feature>
<dbReference type="AlphaFoldDB" id="A0A2V1AB33"/>
<feature type="compositionally biased region" description="Polar residues" evidence="1">
    <location>
        <begin position="143"/>
        <end position="154"/>
    </location>
</feature>
<reference evidence="3 4" key="1">
    <citation type="submission" date="2017-12" db="EMBL/GenBank/DDBJ databases">
        <title>Genome Sequence of the Amphotericin B-resistant Candida duobushaemulonii strain, B09383.</title>
        <authorList>
            <person name="Chow N.A."/>
            <person name="Gade L."/>
            <person name="Batra D."/>
            <person name="Rowe L.A."/>
            <person name="Loparev V.N."/>
            <person name="Litvintseva A.P."/>
        </authorList>
    </citation>
    <scope>NUCLEOTIDE SEQUENCE [LARGE SCALE GENOMIC DNA]</scope>
    <source>
        <strain evidence="3 4">B09383</strain>
    </source>
</reference>
<evidence type="ECO:0000256" key="1">
    <source>
        <dbReference type="SAM" id="MobiDB-lite"/>
    </source>
</evidence>
<gene>
    <name evidence="3" type="ORF">CXQ87_005261</name>
</gene>
<dbReference type="Pfam" id="PF08729">
    <property type="entry name" value="HUN"/>
    <property type="match status" value="1"/>
</dbReference>
<dbReference type="GeneID" id="37005259"/>